<evidence type="ECO:0000313" key="6">
    <source>
        <dbReference type="EMBL" id="CAF3865362.1"/>
    </source>
</evidence>
<dbReference type="Proteomes" id="UP000663829">
    <property type="component" value="Unassembled WGS sequence"/>
</dbReference>
<proteinExistence type="predicted"/>
<dbReference type="EMBL" id="CAJNOQ010005487">
    <property type="protein sequence ID" value="CAF1100372.1"/>
    <property type="molecule type" value="Genomic_DNA"/>
</dbReference>
<evidence type="ECO:0000313" key="7">
    <source>
        <dbReference type="Proteomes" id="UP000663829"/>
    </source>
</evidence>
<keyword evidence="7" id="KW-1185">Reference proteome</keyword>
<comment type="caution">
    <text evidence="5">The sequence shown here is derived from an EMBL/GenBank/DDBJ whole genome shotgun (WGS) entry which is preliminary data.</text>
</comment>
<dbReference type="PROSITE" id="PS50026">
    <property type="entry name" value="EGF_3"/>
    <property type="match status" value="1"/>
</dbReference>
<accession>A0A814P2P2</accession>
<comment type="caution">
    <text evidence="3">Lacks conserved residue(s) required for the propagation of feature annotation.</text>
</comment>
<evidence type="ECO:0000256" key="2">
    <source>
        <dbReference type="ARBA" id="ARBA00023157"/>
    </source>
</evidence>
<evidence type="ECO:0000313" key="5">
    <source>
        <dbReference type="EMBL" id="CAF1100372.1"/>
    </source>
</evidence>
<feature type="domain" description="EGF-like" evidence="4">
    <location>
        <begin position="31"/>
        <end position="75"/>
    </location>
</feature>
<reference evidence="5" key="1">
    <citation type="submission" date="2021-02" db="EMBL/GenBank/DDBJ databases">
        <authorList>
            <person name="Nowell W R."/>
        </authorList>
    </citation>
    <scope>NUCLEOTIDE SEQUENCE</scope>
</reference>
<gene>
    <name evidence="5" type="ORF">GPM918_LOCUS18715</name>
    <name evidence="6" type="ORF">SRO942_LOCUS18712</name>
</gene>
<dbReference type="PROSITE" id="PS01186">
    <property type="entry name" value="EGF_2"/>
    <property type="match status" value="1"/>
</dbReference>
<evidence type="ECO:0000256" key="3">
    <source>
        <dbReference type="PROSITE-ProRule" id="PRU00076"/>
    </source>
</evidence>
<dbReference type="SUPFAM" id="SSF57196">
    <property type="entry name" value="EGF/Laminin"/>
    <property type="match status" value="1"/>
</dbReference>
<dbReference type="Pfam" id="PF12947">
    <property type="entry name" value="EGF_3"/>
    <property type="match status" value="1"/>
</dbReference>
<evidence type="ECO:0000259" key="4">
    <source>
        <dbReference type="PROSITE" id="PS50026"/>
    </source>
</evidence>
<keyword evidence="2 3" id="KW-1015">Disulfide bond</keyword>
<dbReference type="InterPro" id="IPR024731">
    <property type="entry name" value="NELL2-like_EGF"/>
</dbReference>
<name>A0A814P2P2_9BILA</name>
<dbReference type="AlphaFoldDB" id="A0A814P2P2"/>
<evidence type="ECO:0000256" key="1">
    <source>
        <dbReference type="ARBA" id="ARBA00022536"/>
    </source>
</evidence>
<dbReference type="Gene3D" id="2.10.25.10">
    <property type="entry name" value="Laminin"/>
    <property type="match status" value="1"/>
</dbReference>
<protein>
    <recommendedName>
        <fullName evidence="4">EGF-like domain-containing protein</fullName>
    </recommendedName>
</protein>
<dbReference type="InterPro" id="IPR000742">
    <property type="entry name" value="EGF"/>
</dbReference>
<feature type="disulfide bond" evidence="3">
    <location>
        <begin position="42"/>
        <end position="59"/>
    </location>
</feature>
<sequence length="252" mass="26882">MESTGFYRLNSKIESAGLLPLQLHIKPAGKRAVICQVNNGPCDTHATCSYSSTTHSVTCTCTAGFTGNGLNGNCKVNYIFGKQPAINISLTPPHAFVDAVPVNVSGIVTAVAFYTTNSCNDSNIQFGSFDFTSNTSTIVNLKLSKQSGPLSVNLQSSGYTTPTLYNITLCNDPVQNNPPGCQGVAFPITTGQYFGSYATQCQMGYTAMGTYPGTYYELTDNPFNTSAQYAYTIANANTLLQYITVNSGCLYA</sequence>
<organism evidence="5 7">
    <name type="scientific">Didymodactylos carnosus</name>
    <dbReference type="NCBI Taxonomy" id="1234261"/>
    <lineage>
        <taxon>Eukaryota</taxon>
        <taxon>Metazoa</taxon>
        <taxon>Spiralia</taxon>
        <taxon>Gnathifera</taxon>
        <taxon>Rotifera</taxon>
        <taxon>Eurotatoria</taxon>
        <taxon>Bdelloidea</taxon>
        <taxon>Philodinida</taxon>
        <taxon>Philodinidae</taxon>
        <taxon>Didymodactylos</taxon>
    </lineage>
</organism>
<dbReference type="EMBL" id="CAJOBC010005487">
    <property type="protein sequence ID" value="CAF3865362.1"/>
    <property type="molecule type" value="Genomic_DNA"/>
</dbReference>
<dbReference type="Proteomes" id="UP000681722">
    <property type="component" value="Unassembled WGS sequence"/>
</dbReference>
<keyword evidence="1 3" id="KW-0245">EGF-like domain</keyword>